<protein>
    <recommendedName>
        <fullName evidence="3">Transmembrane protein</fullName>
    </recommendedName>
</protein>
<gene>
    <name evidence="2" type="primary">orf157</name>
</gene>
<feature type="transmembrane region" description="Helical" evidence="1">
    <location>
        <begin position="58"/>
        <end position="77"/>
    </location>
</feature>
<dbReference type="EMBL" id="MT032182">
    <property type="protein sequence ID" value="QOS04520.1"/>
    <property type="molecule type" value="Genomic_DNA"/>
</dbReference>
<proteinExistence type="predicted"/>
<organism evidence="2">
    <name type="scientific">Sarcopeltis skottsbergii</name>
    <name type="common">Red alga</name>
    <name type="synonym">Gigartina skottsbergii</name>
    <dbReference type="NCBI Taxonomy" id="2765380"/>
    <lineage>
        <taxon>Eukaryota</taxon>
        <taxon>Rhodophyta</taxon>
        <taxon>Florideophyceae</taxon>
        <taxon>Rhodymeniophycidae</taxon>
        <taxon>Gigartinales</taxon>
        <taxon>Gigartinaceae</taxon>
        <taxon>Sarcopeltis</taxon>
    </lineage>
</organism>
<keyword evidence="2" id="KW-0934">Plastid</keyword>
<keyword evidence="2" id="KW-0150">Chloroplast</keyword>
<evidence type="ECO:0008006" key="3">
    <source>
        <dbReference type="Google" id="ProtNLM"/>
    </source>
</evidence>
<name>A0A7M1VJS4_SARSK</name>
<reference evidence="2" key="2">
    <citation type="submission" date="2021-04" db="EMBL/GenBank/DDBJ databases">
        <title>Sarcopeltis skottsbergii and Sarcopeltis antarctica (Gigartinaceae, Rhodophyta), a new genus and new species from Antarctica.</title>
        <authorList>
            <person name="Leister G."/>
            <person name="Gabrielson P."/>
            <person name="Hommersand M."/>
        </authorList>
    </citation>
    <scope>NUCLEOTIDE SEQUENCE</scope>
</reference>
<evidence type="ECO:0000313" key="2">
    <source>
        <dbReference type="EMBL" id="QOS04520.1"/>
    </source>
</evidence>
<geneLocation type="chloroplast" evidence="2"/>
<reference evidence="2" key="1">
    <citation type="submission" date="2020-02" db="EMBL/GenBank/DDBJ databases">
        <authorList>
            <person name="Hughey J.R."/>
        </authorList>
    </citation>
    <scope>NUCLEOTIDE SEQUENCE</scope>
</reference>
<keyword evidence="1" id="KW-0812">Transmembrane</keyword>
<keyword evidence="1" id="KW-1133">Transmembrane helix</keyword>
<keyword evidence="1" id="KW-0472">Membrane</keyword>
<dbReference type="AlphaFoldDB" id="A0A7M1VJS4"/>
<evidence type="ECO:0000256" key="1">
    <source>
        <dbReference type="SAM" id="Phobius"/>
    </source>
</evidence>
<accession>A0A7M1VJS4</accession>
<sequence>MNKKIEFKERINLILITIEALDLYILDSIQREYCINKYNILFTKLIKYNNHYNSKIQFNYYIQIIYLFYTLITQSYLYNLILELLYDICNTTYSQLTLQYMQRFTYIYNQNQNYYNTYSQYNKLKIYNIAIYNLYIINQINNKYGIYYLFKYLHH</sequence>